<gene>
    <name evidence="2" type="ORF">GCM10007053_30920</name>
</gene>
<dbReference type="Pfam" id="PF06992">
    <property type="entry name" value="Phage_lambda_P"/>
    <property type="match status" value="1"/>
</dbReference>
<dbReference type="EMBL" id="BMYM01000005">
    <property type="protein sequence ID" value="GHD39455.1"/>
    <property type="molecule type" value="Genomic_DNA"/>
</dbReference>
<dbReference type="InterPro" id="IPR009731">
    <property type="entry name" value="P-like"/>
</dbReference>
<dbReference type="Proteomes" id="UP000644693">
    <property type="component" value="Unassembled WGS sequence"/>
</dbReference>
<name>A0A918XME9_9GAMM</name>
<evidence type="ECO:0008006" key="4">
    <source>
        <dbReference type="Google" id="ProtNLM"/>
    </source>
</evidence>
<feature type="region of interest" description="Disordered" evidence="1">
    <location>
        <begin position="13"/>
        <end position="33"/>
    </location>
</feature>
<proteinExistence type="predicted"/>
<sequence length="221" mass="24516">MTDKTLVERVAREIQASQKTSETPAGQSKPSAPAEAMAATINQVFALFRLNYHNQYYAAYPDDTQLKQVKKLWLDALSDFDPELILRGAKSALEKSEYLPTLNRMLDACRAQAADAGLPPAHDAFVEACSARTPRSAQAWSHPAVYLAGRDTDWFFLSNNPESVTWPVFRDHYAGYVGRALRGEQFEVPRPAAIPAEASAERMSKEAKLSALKQLREDTGL</sequence>
<evidence type="ECO:0000313" key="3">
    <source>
        <dbReference type="Proteomes" id="UP000644693"/>
    </source>
</evidence>
<evidence type="ECO:0000313" key="2">
    <source>
        <dbReference type="EMBL" id="GHD39455.1"/>
    </source>
</evidence>
<reference evidence="2" key="2">
    <citation type="submission" date="2020-09" db="EMBL/GenBank/DDBJ databases">
        <authorList>
            <person name="Sun Q."/>
            <person name="Kim S."/>
        </authorList>
    </citation>
    <scope>NUCLEOTIDE SEQUENCE</scope>
    <source>
        <strain evidence="2">KCTC 23430</strain>
    </source>
</reference>
<dbReference type="GO" id="GO:0006270">
    <property type="term" value="P:DNA replication initiation"/>
    <property type="evidence" value="ECO:0007669"/>
    <property type="project" value="InterPro"/>
</dbReference>
<feature type="compositionally biased region" description="Polar residues" evidence="1">
    <location>
        <begin position="15"/>
        <end position="30"/>
    </location>
</feature>
<dbReference type="AlphaFoldDB" id="A0A918XME9"/>
<organism evidence="2 3">
    <name type="scientific">Parahalioglobus pacificus</name>
    <dbReference type="NCBI Taxonomy" id="930806"/>
    <lineage>
        <taxon>Bacteria</taxon>
        <taxon>Pseudomonadati</taxon>
        <taxon>Pseudomonadota</taxon>
        <taxon>Gammaproteobacteria</taxon>
        <taxon>Cellvibrionales</taxon>
        <taxon>Halieaceae</taxon>
        <taxon>Parahalioglobus</taxon>
    </lineage>
</organism>
<evidence type="ECO:0000256" key="1">
    <source>
        <dbReference type="SAM" id="MobiDB-lite"/>
    </source>
</evidence>
<protein>
    <recommendedName>
        <fullName evidence="4">Replicative helicase inhibitor G39P N-terminal domain-containing protein</fullName>
    </recommendedName>
</protein>
<comment type="caution">
    <text evidence="2">The sequence shown here is derived from an EMBL/GenBank/DDBJ whole genome shotgun (WGS) entry which is preliminary data.</text>
</comment>
<keyword evidence="3" id="KW-1185">Reference proteome</keyword>
<accession>A0A918XME9</accession>
<reference evidence="2" key="1">
    <citation type="journal article" date="2014" name="Int. J. Syst. Evol. Microbiol.">
        <title>Complete genome sequence of Corynebacterium casei LMG S-19264T (=DSM 44701T), isolated from a smear-ripened cheese.</title>
        <authorList>
            <consortium name="US DOE Joint Genome Institute (JGI-PGF)"/>
            <person name="Walter F."/>
            <person name="Albersmeier A."/>
            <person name="Kalinowski J."/>
            <person name="Ruckert C."/>
        </authorList>
    </citation>
    <scope>NUCLEOTIDE SEQUENCE</scope>
    <source>
        <strain evidence="2">KCTC 23430</strain>
    </source>
</reference>